<name>A0ABR1LGA8_9PEZI</name>
<sequence length="303" mass="33527">MVASKRKVKGRTPGLLSHTRSPHLVTNKSKPGLSAKTTASIIRTHHQLQKAHAQAVKSGDQAKAAEIQKQIEANGGLKKYQVASITGQSAERGGDSSRVLVDWLEELRLPGAKKGKGADDGDQSVSRCVYDLLEVGALSTTNACSQRRYLSVTRIDLNSQSPGIQQQDFMARPLPKSDDDRFDIISLSLVLNYVPDAEGRGEMLKRTCQFLRATAEDASERPTPCLFFVLPAPCLTNSRYLDRPRLARIMESLGYVLLRDKVTSKLVYQLWKWTGKPQGKPQKFAKVEVNPGPKRNNFCVVLK</sequence>
<dbReference type="SUPFAM" id="SSF53335">
    <property type="entry name" value="S-adenosyl-L-methionine-dependent methyltransferases"/>
    <property type="match status" value="1"/>
</dbReference>
<dbReference type="EMBL" id="JBBPEH010000009">
    <property type="protein sequence ID" value="KAK7534254.1"/>
    <property type="molecule type" value="Genomic_DNA"/>
</dbReference>
<evidence type="ECO:0000313" key="7">
    <source>
        <dbReference type="Proteomes" id="UP001360953"/>
    </source>
</evidence>
<evidence type="ECO:0000256" key="5">
    <source>
        <dbReference type="SAM" id="MobiDB-lite"/>
    </source>
</evidence>
<protein>
    <recommendedName>
        <fullName evidence="4">25S rRNA adenine-N(1) methyltransferase</fullName>
        <ecNumber evidence="4">2.1.1.-</ecNumber>
    </recommendedName>
</protein>
<accession>A0ABR1LGA8</accession>
<dbReference type="InterPro" id="IPR029063">
    <property type="entry name" value="SAM-dependent_MTases_sf"/>
</dbReference>
<dbReference type="PANTHER" id="PTHR21008:SF1">
    <property type="entry name" value="25S RRNA (ADENINE(2142)-N(1))-METHYLTRANSFERASE"/>
    <property type="match status" value="1"/>
</dbReference>
<feature type="binding site" evidence="4">
    <location>
        <position position="136"/>
    </location>
    <ligand>
        <name>S-adenosyl-L-methionine</name>
        <dbReference type="ChEBI" id="CHEBI:59789"/>
    </ligand>
</feature>
<keyword evidence="2 4" id="KW-0808">Transferase</keyword>
<feature type="compositionally biased region" description="Basic residues" evidence="5">
    <location>
        <begin position="1"/>
        <end position="10"/>
    </location>
</feature>
<comment type="subcellular location">
    <subcellularLocation>
        <location evidence="4">Nucleus</location>
        <location evidence="4">Nucleolus</location>
    </subcellularLocation>
</comment>
<dbReference type="InterPro" id="IPR021867">
    <property type="entry name" value="Bmt2/SAMTOR"/>
</dbReference>
<dbReference type="HAMAP" id="MF_03044">
    <property type="entry name" value="BMT2"/>
    <property type="match status" value="1"/>
</dbReference>
<keyword evidence="4" id="KW-0539">Nucleus</keyword>
<feature type="compositionally biased region" description="Polar residues" evidence="5">
    <location>
        <begin position="24"/>
        <end position="34"/>
    </location>
</feature>
<comment type="function">
    <text evidence="4">S-adenosyl-L-methionine-dependent methyltransferase that specifically methylates the N(1) position of an adenine present in helix 65 in 25S rRNA.</text>
</comment>
<keyword evidence="3 4" id="KW-0949">S-adenosyl-L-methionine</keyword>
<dbReference type="GeneID" id="92033979"/>
<evidence type="ECO:0000256" key="2">
    <source>
        <dbReference type="ARBA" id="ARBA00022679"/>
    </source>
</evidence>
<organism evidence="6 7">
    <name type="scientific">Phyllosticta citribraziliensis</name>
    <dbReference type="NCBI Taxonomy" id="989973"/>
    <lineage>
        <taxon>Eukaryota</taxon>
        <taxon>Fungi</taxon>
        <taxon>Dikarya</taxon>
        <taxon>Ascomycota</taxon>
        <taxon>Pezizomycotina</taxon>
        <taxon>Dothideomycetes</taxon>
        <taxon>Dothideomycetes incertae sedis</taxon>
        <taxon>Botryosphaeriales</taxon>
        <taxon>Phyllostictaceae</taxon>
        <taxon>Phyllosticta</taxon>
    </lineage>
</organism>
<dbReference type="GO" id="GO:0032259">
    <property type="term" value="P:methylation"/>
    <property type="evidence" value="ECO:0007669"/>
    <property type="project" value="UniProtKB-KW"/>
</dbReference>
<dbReference type="PANTHER" id="PTHR21008">
    <property type="entry name" value="S-ADENOSYLMETHIONINE SENSOR UPSTREAM OF MTORC1-RELATED"/>
    <property type="match status" value="1"/>
</dbReference>
<evidence type="ECO:0000256" key="3">
    <source>
        <dbReference type="ARBA" id="ARBA00022691"/>
    </source>
</evidence>
<evidence type="ECO:0000313" key="6">
    <source>
        <dbReference type="EMBL" id="KAK7534254.1"/>
    </source>
</evidence>
<proteinExistence type="inferred from homology"/>
<keyword evidence="7" id="KW-1185">Reference proteome</keyword>
<dbReference type="Pfam" id="PF11968">
    <property type="entry name" value="Bmt2"/>
    <property type="match status" value="1"/>
</dbReference>
<feature type="binding site" evidence="4">
    <location>
        <position position="156"/>
    </location>
    <ligand>
        <name>S-adenosyl-L-methionine</name>
        <dbReference type="ChEBI" id="CHEBI:59789"/>
    </ligand>
</feature>
<dbReference type="EC" id="2.1.1.-" evidence="4"/>
<dbReference type="RefSeq" id="XP_066653293.1">
    <property type="nucleotide sequence ID" value="XM_066801073.1"/>
</dbReference>
<comment type="caution">
    <text evidence="6">The sequence shown here is derived from an EMBL/GenBank/DDBJ whole genome shotgun (WGS) entry which is preliminary data.</text>
</comment>
<reference evidence="6 7" key="1">
    <citation type="submission" date="2024-04" db="EMBL/GenBank/DDBJ databases">
        <title>Phyllosticta paracitricarpa is synonymous to the EU quarantine fungus P. citricarpa based on phylogenomic analyses.</title>
        <authorList>
            <consortium name="Lawrence Berkeley National Laboratory"/>
            <person name="Van ingen-buijs V.A."/>
            <person name="Van westerhoven A.C."/>
            <person name="Haridas S."/>
            <person name="Skiadas P."/>
            <person name="Martin F."/>
            <person name="Groenewald J.Z."/>
            <person name="Crous P.W."/>
            <person name="Seidl M.F."/>
        </authorList>
    </citation>
    <scope>NUCLEOTIDE SEQUENCE [LARGE SCALE GENOMIC DNA]</scope>
    <source>
        <strain evidence="6 7">CPC 17464</strain>
    </source>
</reference>
<evidence type="ECO:0000256" key="1">
    <source>
        <dbReference type="ARBA" id="ARBA00022603"/>
    </source>
</evidence>
<dbReference type="Proteomes" id="UP001360953">
    <property type="component" value="Unassembled WGS sequence"/>
</dbReference>
<gene>
    <name evidence="6" type="ORF">J3D65DRAFT_632888</name>
</gene>
<keyword evidence="1 4" id="KW-0489">Methyltransferase</keyword>
<comment type="similarity">
    <text evidence="4">Belongs to the BMT2 family.</text>
</comment>
<evidence type="ECO:0000256" key="4">
    <source>
        <dbReference type="HAMAP-Rule" id="MF_03044"/>
    </source>
</evidence>
<dbReference type="GO" id="GO:0008168">
    <property type="term" value="F:methyltransferase activity"/>
    <property type="evidence" value="ECO:0007669"/>
    <property type="project" value="UniProtKB-KW"/>
</dbReference>
<feature type="region of interest" description="Disordered" evidence="5">
    <location>
        <begin position="1"/>
        <end position="34"/>
    </location>
</feature>